<dbReference type="OrthoDB" id="262529at2759"/>
<evidence type="ECO:0000259" key="7">
    <source>
        <dbReference type="Pfam" id="PF07522"/>
    </source>
</evidence>
<dbReference type="GO" id="GO:0036297">
    <property type="term" value="P:interstrand cross-link repair"/>
    <property type="evidence" value="ECO:0007669"/>
    <property type="project" value="TreeGrafter"/>
</dbReference>
<dbReference type="FunCoup" id="A8Q3D3">
    <property type="interactions" value="298"/>
</dbReference>
<evidence type="ECO:0000256" key="5">
    <source>
        <dbReference type="ARBA" id="ARBA00023242"/>
    </source>
</evidence>
<sequence>MTPPKKRARVAEFSAESPKTEEEADRHLQAALKASVQRVTCPLCHVEWPESEIVRHASSCGTESASKEVEKQWKAILPGLSKTHNRRIPFFKVLDGMPLAVDAFRYGAIEGCTAYFLTHFHSDHYAGLSSTWKHGPIYCTPATSRLVHAKLRVDKMWLRPIALDVRTLIPDSGGVYVTCIDANHCPGSCLFLFEGPLTAHILPSSIRNPHIGTSRVFRYLHCGDFRACPAHKTHPALQLGILDAIYLDTTYLDPRYCFPPQAQVVQACIDLVVMPHAQPHDVTLMSAWLKQPQVRSQPLVVVGSYSIGKERLFLALAKALDSCIYCADARKYETYALLDDPTLQSRLTKDPMSARVHVVTLNALSLDTLRAYTETFVRRGMSISHTIAIRPTGWTFSGRSLAPKKSIDDLVKECVPPTFTYKQLEPQRQSTHAVRIYAVPYSEHSSFYELMALMVSLPHRRIIPTVSAGNQARRQAMRSWTDMWTAASTQQHVHIAPRSEDYW</sequence>
<dbReference type="InterPro" id="IPR036866">
    <property type="entry name" value="RibonucZ/Hydroxyglut_hydro"/>
</dbReference>
<evidence type="ECO:0000256" key="6">
    <source>
        <dbReference type="SAM" id="MobiDB-lite"/>
    </source>
</evidence>
<dbReference type="Gene3D" id="3.60.15.10">
    <property type="entry name" value="Ribonuclease Z/Hydroxyacylglutathione hydrolase-like"/>
    <property type="match status" value="1"/>
</dbReference>
<dbReference type="InParanoid" id="A8Q3D3"/>
<feature type="region of interest" description="Disordered" evidence="6">
    <location>
        <begin position="1"/>
        <end position="24"/>
    </location>
</feature>
<proteinExistence type="inferred from homology"/>
<dbReference type="GO" id="GO:0006303">
    <property type="term" value="P:double-strand break repair via nonhomologous end joining"/>
    <property type="evidence" value="ECO:0007669"/>
    <property type="project" value="TreeGrafter"/>
</dbReference>
<keyword evidence="3" id="KW-0227">DNA damage</keyword>
<dbReference type="InterPro" id="IPR011084">
    <property type="entry name" value="DRMBL"/>
</dbReference>
<dbReference type="VEuPathDB" id="FungiDB:MGL_2365"/>
<dbReference type="OMA" id="KSGPIYC"/>
<organism evidence="8 9">
    <name type="scientific">Malassezia globosa (strain ATCC MYA-4612 / CBS 7966)</name>
    <name type="common">Dandruff-associated fungus</name>
    <dbReference type="NCBI Taxonomy" id="425265"/>
    <lineage>
        <taxon>Eukaryota</taxon>
        <taxon>Fungi</taxon>
        <taxon>Dikarya</taxon>
        <taxon>Basidiomycota</taxon>
        <taxon>Ustilaginomycotina</taxon>
        <taxon>Malasseziomycetes</taxon>
        <taxon>Malasseziales</taxon>
        <taxon>Malasseziaceae</taxon>
        <taxon>Malassezia</taxon>
    </lineage>
</organism>
<dbReference type="Gene3D" id="3.40.50.12650">
    <property type="match status" value="1"/>
</dbReference>
<dbReference type="GO" id="GO:0005634">
    <property type="term" value="C:nucleus"/>
    <property type="evidence" value="ECO:0007669"/>
    <property type="project" value="UniProtKB-SubCell"/>
</dbReference>
<dbReference type="PANTHER" id="PTHR23240:SF6">
    <property type="entry name" value="DNA CROSS-LINK REPAIR 1A PROTEIN"/>
    <property type="match status" value="1"/>
</dbReference>
<comment type="similarity">
    <text evidence="2">Belongs to the DNA repair metallo-beta-lactamase (DRMBL) family.</text>
</comment>
<comment type="caution">
    <text evidence="8">The sequence shown here is derived from an EMBL/GenBank/DDBJ whole genome shotgun (WGS) entry which is preliminary data.</text>
</comment>
<keyword evidence="4" id="KW-0234">DNA repair</keyword>
<keyword evidence="5" id="KW-0539">Nucleus</keyword>
<comment type="subcellular location">
    <subcellularLocation>
        <location evidence="1">Nucleus</location>
    </subcellularLocation>
</comment>
<dbReference type="SUPFAM" id="SSF56281">
    <property type="entry name" value="Metallo-hydrolase/oxidoreductase"/>
    <property type="match status" value="1"/>
</dbReference>
<dbReference type="CDD" id="cd16273">
    <property type="entry name" value="SNM1A-1C-like_MBL-fold"/>
    <property type="match status" value="1"/>
</dbReference>
<dbReference type="KEGG" id="mgl:MGL_2365"/>
<evidence type="ECO:0000256" key="4">
    <source>
        <dbReference type="ARBA" id="ARBA00023204"/>
    </source>
</evidence>
<dbReference type="GO" id="GO:0003684">
    <property type="term" value="F:damaged DNA binding"/>
    <property type="evidence" value="ECO:0007669"/>
    <property type="project" value="TreeGrafter"/>
</dbReference>
<evidence type="ECO:0000256" key="3">
    <source>
        <dbReference type="ARBA" id="ARBA00022763"/>
    </source>
</evidence>
<dbReference type="GeneID" id="5854876"/>
<dbReference type="GO" id="GO:0035312">
    <property type="term" value="F:5'-3' DNA exonuclease activity"/>
    <property type="evidence" value="ECO:0007669"/>
    <property type="project" value="TreeGrafter"/>
</dbReference>
<dbReference type="PANTHER" id="PTHR23240">
    <property type="entry name" value="DNA CROSS-LINK REPAIR PROTEIN PSO2/SNM1-RELATED"/>
    <property type="match status" value="1"/>
</dbReference>
<accession>A8Q3D3</accession>
<name>A8Q3D3_MALGO</name>
<dbReference type="RefSeq" id="XP_001730569.1">
    <property type="nucleotide sequence ID" value="XM_001730517.1"/>
</dbReference>
<dbReference type="AlphaFoldDB" id="A8Q3D3"/>
<evidence type="ECO:0000313" key="8">
    <source>
        <dbReference type="EMBL" id="EDP43355.1"/>
    </source>
</evidence>
<keyword evidence="9" id="KW-1185">Reference proteome</keyword>
<evidence type="ECO:0000256" key="1">
    <source>
        <dbReference type="ARBA" id="ARBA00004123"/>
    </source>
</evidence>
<reference evidence="8 9" key="1">
    <citation type="journal article" date="2007" name="Proc. Natl. Acad. Sci. U.S.A.">
        <title>Dandruff-associated Malassezia genomes reveal convergent and divergent virulence traits shared with plant and human fungal pathogens.</title>
        <authorList>
            <person name="Xu J."/>
            <person name="Saunders C.W."/>
            <person name="Hu P."/>
            <person name="Grant R.A."/>
            <person name="Boekhout T."/>
            <person name="Kuramae E.E."/>
            <person name="Kronstad J.W."/>
            <person name="Deangelis Y.M."/>
            <person name="Reeder N.L."/>
            <person name="Johnstone K.R."/>
            <person name="Leland M."/>
            <person name="Fieno A.M."/>
            <person name="Begley W.M."/>
            <person name="Sun Y."/>
            <person name="Lacey M.P."/>
            <person name="Chaudhary T."/>
            <person name="Keough T."/>
            <person name="Chu L."/>
            <person name="Sears R."/>
            <person name="Yuan B."/>
            <person name="Dawson T.L.Jr."/>
        </authorList>
    </citation>
    <scope>NUCLEOTIDE SEQUENCE [LARGE SCALE GENOMIC DNA]</scope>
    <source>
        <strain evidence="9">ATCC MYA-4612 / CBS 7966</strain>
    </source>
</reference>
<dbReference type="STRING" id="425265.A8Q3D3"/>
<dbReference type="Proteomes" id="UP000008837">
    <property type="component" value="Unassembled WGS sequence"/>
</dbReference>
<protein>
    <recommendedName>
        <fullName evidence="7">DNA repair metallo-beta-lactamase domain-containing protein</fullName>
    </recommendedName>
</protein>
<evidence type="ECO:0000313" key="9">
    <source>
        <dbReference type="Proteomes" id="UP000008837"/>
    </source>
</evidence>
<feature type="domain" description="DNA repair metallo-beta-lactamase" evidence="7">
    <location>
        <begin position="342"/>
        <end position="469"/>
    </location>
</feature>
<dbReference type="Pfam" id="PF07522">
    <property type="entry name" value="DRMBL"/>
    <property type="match status" value="1"/>
</dbReference>
<evidence type="ECO:0000256" key="2">
    <source>
        <dbReference type="ARBA" id="ARBA00010304"/>
    </source>
</evidence>
<dbReference type="EMBL" id="AAYY01000008">
    <property type="protein sequence ID" value="EDP43355.1"/>
    <property type="molecule type" value="Genomic_DNA"/>
</dbReference>
<gene>
    <name evidence="8" type="ORF">MGL_2365</name>
</gene>